<dbReference type="GO" id="GO:0016020">
    <property type="term" value="C:membrane"/>
    <property type="evidence" value="ECO:0007669"/>
    <property type="project" value="UniProtKB-SubCell"/>
</dbReference>
<feature type="transmembrane region" description="Helical" evidence="5">
    <location>
        <begin position="111"/>
        <end position="128"/>
    </location>
</feature>
<dbReference type="InterPro" id="IPR000620">
    <property type="entry name" value="EamA_dom"/>
</dbReference>
<reference evidence="7" key="1">
    <citation type="submission" date="2018-05" db="EMBL/GenBank/DDBJ databases">
        <authorList>
            <person name="Lanie J.A."/>
            <person name="Ng W.-L."/>
            <person name="Kazmierczak K.M."/>
            <person name="Andrzejewski T.M."/>
            <person name="Davidsen T.M."/>
            <person name="Wayne K.J."/>
            <person name="Tettelin H."/>
            <person name="Glass J.I."/>
            <person name="Rusch D."/>
            <person name="Podicherti R."/>
            <person name="Tsui H.-C.T."/>
            <person name="Winkler M.E."/>
        </authorList>
    </citation>
    <scope>NUCLEOTIDE SEQUENCE</scope>
</reference>
<evidence type="ECO:0000256" key="4">
    <source>
        <dbReference type="ARBA" id="ARBA00023136"/>
    </source>
</evidence>
<dbReference type="InterPro" id="IPR050638">
    <property type="entry name" value="AA-Vitamin_Transporters"/>
</dbReference>
<sequence length="135" mass="14708">IACVSWGLGSIIQSRNKTGMAPEVSSAWQQMSGGFGLTLFAILTHEPLPTPTNEAWTAWGYLVIFGSVIAFTSYVKALRLLPTGIVMTYAYVNPVIAIILGWFILDEPITRFTIGGTLLVVLGVMGIFREKKRTA</sequence>
<feature type="transmembrane region" description="Helical" evidence="5">
    <location>
        <begin position="86"/>
        <end position="105"/>
    </location>
</feature>
<gene>
    <name evidence="7" type="ORF">METZ01_LOCUS309665</name>
</gene>
<evidence type="ECO:0000259" key="6">
    <source>
        <dbReference type="Pfam" id="PF00892"/>
    </source>
</evidence>
<evidence type="ECO:0000313" key="7">
    <source>
        <dbReference type="EMBL" id="SVC56811.1"/>
    </source>
</evidence>
<organism evidence="7">
    <name type="scientific">marine metagenome</name>
    <dbReference type="NCBI Taxonomy" id="408172"/>
    <lineage>
        <taxon>unclassified sequences</taxon>
        <taxon>metagenomes</taxon>
        <taxon>ecological metagenomes</taxon>
    </lineage>
</organism>
<evidence type="ECO:0000256" key="1">
    <source>
        <dbReference type="ARBA" id="ARBA00004141"/>
    </source>
</evidence>
<accession>A0A382NB67</accession>
<dbReference type="SUPFAM" id="SSF103481">
    <property type="entry name" value="Multidrug resistance efflux transporter EmrE"/>
    <property type="match status" value="1"/>
</dbReference>
<dbReference type="PANTHER" id="PTHR32322:SF2">
    <property type="entry name" value="EAMA DOMAIN-CONTAINING PROTEIN"/>
    <property type="match status" value="1"/>
</dbReference>
<name>A0A382NB67_9ZZZZ</name>
<dbReference type="Pfam" id="PF00892">
    <property type="entry name" value="EamA"/>
    <property type="match status" value="1"/>
</dbReference>
<dbReference type="PANTHER" id="PTHR32322">
    <property type="entry name" value="INNER MEMBRANE TRANSPORTER"/>
    <property type="match status" value="1"/>
</dbReference>
<evidence type="ECO:0000256" key="5">
    <source>
        <dbReference type="SAM" id="Phobius"/>
    </source>
</evidence>
<dbReference type="InterPro" id="IPR037185">
    <property type="entry name" value="EmrE-like"/>
</dbReference>
<keyword evidence="2 5" id="KW-0812">Transmembrane</keyword>
<dbReference type="AlphaFoldDB" id="A0A382NB67"/>
<dbReference type="Gene3D" id="1.10.3730.20">
    <property type="match status" value="1"/>
</dbReference>
<evidence type="ECO:0000256" key="2">
    <source>
        <dbReference type="ARBA" id="ARBA00022692"/>
    </source>
</evidence>
<evidence type="ECO:0000256" key="3">
    <source>
        <dbReference type="ARBA" id="ARBA00022989"/>
    </source>
</evidence>
<keyword evidence="3 5" id="KW-1133">Transmembrane helix</keyword>
<comment type="subcellular location">
    <subcellularLocation>
        <location evidence="1">Membrane</location>
        <topology evidence="1">Multi-pass membrane protein</topology>
    </subcellularLocation>
</comment>
<keyword evidence="4 5" id="KW-0472">Membrane</keyword>
<proteinExistence type="predicted"/>
<feature type="transmembrane region" description="Helical" evidence="5">
    <location>
        <begin position="56"/>
        <end position="74"/>
    </location>
</feature>
<feature type="non-terminal residue" evidence="7">
    <location>
        <position position="1"/>
    </location>
</feature>
<protein>
    <recommendedName>
        <fullName evidence="6">EamA domain-containing protein</fullName>
    </recommendedName>
</protein>
<feature type="domain" description="EamA" evidence="6">
    <location>
        <begin position="1"/>
        <end position="128"/>
    </location>
</feature>
<dbReference type="EMBL" id="UINC01098357">
    <property type="protein sequence ID" value="SVC56811.1"/>
    <property type="molecule type" value="Genomic_DNA"/>
</dbReference>